<sequence length="267" mass="29782">MAHTSVRSTTTSGRTTTSNGEHSLLPSCSEERCDAGTKNTVATSNTEMKECLTTRSDAVNNLSAGMNRLEKVLTDQVGNVTAETADNISKVTSALEQATTEGRENGQKTLECLNKVHALAQLQVARCEFFVQGVKSLEEKVLKEGFAWYYNEHVYLRGYCISPGLYFKKRGDSVTVHVLLQLHKGDMDEVVLWPFEQKIKLRVVHPKKGAEREAEVKTPRCAEHYQKPATSSNDGIYFLRPAFVLGDLLNAGFVEDDKIRVKWELLP</sequence>
<feature type="domain" description="TRAF1-6 MATH" evidence="2">
    <location>
        <begin position="158"/>
        <end position="262"/>
    </location>
</feature>
<evidence type="ECO:0000313" key="3">
    <source>
        <dbReference type="EMBL" id="KAK8776243.1"/>
    </source>
</evidence>
<evidence type="ECO:0000256" key="1">
    <source>
        <dbReference type="SAM" id="MobiDB-lite"/>
    </source>
</evidence>
<name>A0AAQ4EP25_AMBAM</name>
<dbReference type="Gene3D" id="2.60.210.10">
    <property type="entry name" value="Apoptosis, Tumor Necrosis Factor Receptor Associated Protein 2, Chain A"/>
    <property type="match status" value="1"/>
</dbReference>
<feature type="region of interest" description="Disordered" evidence="1">
    <location>
        <begin position="1"/>
        <end position="31"/>
    </location>
</feature>
<comment type="caution">
    <text evidence="3">The sequence shown here is derived from an EMBL/GenBank/DDBJ whole genome shotgun (WGS) entry which is preliminary data.</text>
</comment>
<evidence type="ECO:0000259" key="2">
    <source>
        <dbReference type="Pfam" id="PF21355"/>
    </source>
</evidence>
<dbReference type="EMBL" id="JARKHS020013201">
    <property type="protein sequence ID" value="KAK8776243.1"/>
    <property type="molecule type" value="Genomic_DNA"/>
</dbReference>
<dbReference type="Pfam" id="PF21355">
    <property type="entry name" value="TRAF-mep_MATH"/>
    <property type="match status" value="1"/>
</dbReference>
<dbReference type="SUPFAM" id="SSF49599">
    <property type="entry name" value="TRAF domain-like"/>
    <property type="match status" value="1"/>
</dbReference>
<organism evidence="3 4">
    <name type="scientific">Amblyomma americanum</name>
    <name type="common">Lone star tick</name>
    <dbReference type="NCBI Taxonomy" id="6943"/>
    <lineage>
        <taxon>Eukaryota</taxon>
        <taxon>Metazoa</taxon>
        <taxon>Ecdysozoa</taxon>
        <taxon>Arthropoda</taxon>
        <taxon>Chelicerata</taxon>
        <taxon>Arachnida</taxon>
        <taxon>Acari</taxon>
        <taxon>Parasitiformes</taxon>
        <taxon>Ixodida</taxon>
        <taxon>Ixodoidea</taxon>
        <taxon>Ixodidae</taxon>
        <taxon>Amblyomminae</taxon>
        <taxon>Amblyomma</taxon>
    </lineage>
</organism>
<evidence type="ECO:0000313" key="4">
    <source>
        <dbReference type="Proteomes" id="UP001321473"/>
    </source>
</evidence>
<keyword evidence="4" id="KW-1185">Reference proteome</keyword>
<reference evidence="3 4" key="1">
    <citation type="journal article" date="2023" name="Arcadia Sci">
        <title>De novo assembly of a long-read Amblyomma americanum tick genome.</title>
        <authorList>
            <person name="Chou S."/>
            <person name="Poskanzer K.E."/>
            <person name="Rollins M."/>
            <person name="Thuy-Boun P.S."/>
        </authorList>
    </citation>
    <scope>NUCLEOTIDE SEQUENCE [LARGE SCALE GENOMIC DNA]</scope>
    <source>
        <strain evidence="3">F_SG_1</strain>
        <tissue evidence="3">Salivary glands</tissue>
    </source>
</reference>
<protein>
    <recommendedName>
        <fullName evidence="2">TRAF1-6 MATH domain-containing protein</fullName>
    </recommendedName>
</protein>
<dbReference type="InterPro" id="IPR049342">
    <property type="entry name" value="TRAF1-6_MATH_dom"/>
</dbReference>
<dbReference type="InterPro" id="IPR008974">
    <property type="entry name" value="TRAF-like"/>
</dbReference>
<feature type="compositionally biased region" description="Low complexity" evidence="1">
    <location>
        <begin position="1"/>
        <end position="18"/>
    </location>
</feature>
<accession>A0AAQ4EP25</accession>
<dbReference type="Proteomes" id="UP001321473">
    <property type="component" value="Unassembled WGS sequence"/>
</dbReference>
<proteinExistence type="predicted"/>
<dbReference type="AlphaFoldDB" id="A0AAQ4EP25"/>
<gene>
    <name evidence="3" type="ORF">V5799_030413</name>
</gene>